<keyword evidence="3" id="KW-0813">Transport</keyword>
<evidence type="ECO:0000256" key="10">
    <source>
        <dbReference type="ARBA" id="ARBA00023136"/>
    </source>
</evidence>
<dbReference type="Gene3D" id="1.20.120.1770">
    <property type="match status" value="1"/>
</dbReference>
<evidence type="ECO:0000259" key="13">
    <source>
        <dbReference type="PROSITE" id="PS50939"/>
    </source>
</evidence>
<evidence type="ECO:0000256" key="3">
    <source>
        <dbReference type="ARBA" id="ARBA00022448"/>
    </source>
</evidence>
<protein>
    <submittedName>
        <fullName evidence="14">Cytochrome b561</fullName>
    </submittedName>
</protein>
<evidence type="ECO:0000256" key="11">
    <source>
        <dbReference type="SAM" id="MobiDB-lite"/>
    </source>
</evidence>
<sequence>MSSEDGEQDDWAATQTATDVETGDSSRSSGFLQKLQSASSTISLILSPVAIILVSLWVSNESMGGGGVSWSEGDAKRVFNWHPVLMIVAYAIMNIAALIFRVSGTSSYQTSTRGISEAGTKRRGAIKAIHGYVWVACFLIGMVAMLAVVKSHNDAVSGYIANLYSLHSWVGVLVMSLYTLQLFVGIFAFGGLMGGTSRFAVPSLMEIHKYSGAVLHLLITATILLGIQEKEGFVQCWYEVTEADLIPIQNYGKIPSACKISHGLGLVVLLMGVFTSFALARFPVL</sequence>
<evidence type="ECO:0000313" key="15">
    <source>
        <dbReference type="Proteomes" id="UP001224775"/>
    </source>
</evidence>
<evidence type="ECO:0000256" key="9">
    <source>
        <dbReference type="ARBA" id="ARBA00023004"/>
    </source>
</evidence>
<comment type="caution">
    <text evidence="14">The sequence shown here is derived from an EMBL/GenBank/DDBJ whole genome shotgun (WGS) entry which is preliminary data.</text>
</comment>
<feature type="region of interest" description="Disordered" evidence="11">
    <location>
        <begin position="1"/>
        <end position="28"/>
    </location>
</feature>
<keyword evidence="7" id="KW-0249">Electron transport</keyword>
<dbReference type="PANTHER" id="PTHR10106">
    <property type="entry name" value="CYTOCHROME B561-RELATED"/>
    <property type="match status" value="1"/>
</dbReference>
<keyword evidence="8 12" id="KW-1133">Transmembrane helix</keyword>
<keyword evidence="5 12" id="KW-0812">Transmembrane</keyword>
<dbReference type="PROSITE" id="PS50939">
    <property type="entry name" value="CYTOCHROME_B561"/>
    <property type="match status" value="1"/>
</dbReference>
<keyword evidence="15" id="KW-1185">Reference proteome</keyword>
<comment type="cofactor">
    <cofactor evidence="1">
        <name>heme b</name>
        <dbReference type="ChEBI" id="CHEBI:60344"/>
    </cofactor>
</comment>
<evidence type="ECO:0000256" key="2">
    <source>
        <dbReference type="ARBA" id="ARBA00004141"/>
    </source>
</evidence>
<feature type="compositionally biased region" description="Polar residues" evidence="11">
    <location>
        <begin position="13"/>
        <end position="28"/>
    </location>
</feature>
<dbReference type="InterPro" id="IPR043205">
    <property type="entry name" value="CYB561/CYBRD1-like"/>
</dbReference>
<name>A0AAD9DHX4_9STRA</name>
<dbReference type="GO" id="GO:0016491">
    <property type="term" value="F:oxidoreductase activity"/>
    <property type="evidence" value="ECO:0007669"/>
    <property type="project" value="InterPro"/>
</dbReference>
<dbReference type="PANTHER" id="PTHR10106:SF0">
    <property type="entry name" value="LD36721P"/>
    <property type="match status" value="1"/>
</dbReference>
<dbReference type="Proteomes" id="UP001224775">
    <property type="component" value="Unassembled WGS sequence"/>
</dbReference>
<keyword evidence="10 12" id="KW-0472">Membrane</keyword>
<evidence type="ECO:0000256" key="12">
    <source>
        <dbReference type="SAM" id="Phobius"/>
    </source>
</evidence>
<feature type="domain" description="Cytochrome b561" evidence="13">
    <location>
        <begin position="42"/>
        <end position="280"/>
    </location>
</feature>
<keyword evidence="6" id="KW-0479">Metal-binding</keyword>
<gene>
    <name evidence="14" type="ORF">QTG54_000375</name>
</gene>
<dbReference type="EMBL" id="JATAAI010000001">
    <property type="protein sequence ID" value="KAK1748436.1"/>
    <property type="molecule type" value="Genomic_DNA"/>
</dbReference>
<feature type="transmembrane region" description="Helical" evidence="12">
    <location>
        <begin position="131"/>
        <end position="149"/>
    </location>
</feature>
<dbReference type="AlphaFoldDB" id="A0AAD9DHX4"/>
<dbReference type="Pfam" id="PF03188">
    <property type="entry name" value="Cytochrom_B561"/>
    <property type="match status" value="1"/>
</dbReference>
<feature type="transmembrane region" description="Helical" evidence="12">
    <location>
        <begin position="37"/>
        <end position="58"/>
    </location>
</feature>
<evidence type="ECO:0000256" key="4">
    <source>
        <dbReference type="ARBA" id="ARBA00022617"/>
    </source>
</evidence>
<keyword evidence="9" id="KW-0408">Iron</keyword>
<proteinExistence type="predicted"/>
<dbReference type="GO" id="GO:0046872">
    <property type="term" value="F:metal ion binding"/>
    <property type="evidence" value="ECO:0007669"/>
    <property type="project" value="UniProtKB-KW"/>
</dbReference>
<evidence type="ECO:0000256" key="8">
    <source>
        <dbReference type="ARBA" id="ARBA00022989"/>
    </source>
</evidence>
<feature type="transmembrane region" description="Helical" evidence="12">
    <location>
        <begin position="169"/>
        <end position="189"/>
    </location>
</feature>
<dbReference type="InterPro" id="IPR006593">
    <property type="entry name" value="Cyt_b561/ferric_Rdtase_TM"/>
</dbReference>
<feature type="transmembrane region" description="Helical" evidence="12">
    <location>
        <begin position="260"/>
        <end position="280"/>
    </location>
</feature>
<evidence type="ECO:0000256" key="1">
    <source>
        <dbReference type="ARBA" id="ARBA00001970"/>
    </source>
</evidence>
<accession>A0AAD9DHX4</accession>
<evidence type="ECO:0000256" key="6">
    <source>
        <dbReference type="ARBA" id="ARBA00022723"/>
    </source>
</evidence>
<evidence type="ECO:0000256" key="7">
    <source>
        <dbReference type="ARBA" id="ARBA00022982"/>
    </source>
</evidence>
<organism evidence="14 15">
    <name type="scientific">Skeletonema marinoi</name>
    <dbReference type="NCBI Taxonomy" id="267567"/>
    <lineage>
        <taxon>Eukaryota</taxon>
        <taxon>Sar</taxon>
        <taxon>Stramenopiles</taxon>
        <taxon>Ochrophyta</taxon>
        <taxon>Bacillariophyta</taxon>
        <taxon>Coscinodiscophyceae</taxon>
        <taxon>Thalassiosirophycidae</taxon>
        <taxon>Thalassiosirales</taxon>
        <taxon>Skeletonemataceae</taxon>
        <taxon>Skeletonema</taxon>
        <taxon>Skeletonema marinoi-dohrnii complex</taxon>
    </lineage>
</organism>
<feature type="compositionally biased region" description="Acidic residues" evidence="11">
    <location>
        <begin position="1"/>
        <end position="10"/>
    </location>
</feature>
<dbReference type="GO" id="GO:0016020">
    <property type="term" value="C:membrane"/>
    <property type="evidence" value="ECO:0007669"/>
    <property type="project" value="UniProtKB-SubCell"/>
</dbReference>
<evidence type="ECO:0000256" key="5">
    <source>
        <dbReference type="ARBA" id="ARBA00022692"/>
    </source>
</evidence>
<dbReference type="SMART" id="SM00665">
    <property type="entry name" value="B561"/>
    <property type="match status" value="1"/>
</dbReference>
<keyword evidence="4" id="KW-0349">Heme</keyword>
<reference evidence="14" key="1">
    <citation type="submission" date="2023-06" db="EMBL/GenBank/DDBJ databases">
        <title>Survivors Of The Sea: Transcriptome response of Skeletonema marinoi to long-term dormancy.</title>
        <authorList>
            <person name="Pinder M.I.M."/>
            <person name="Kourtchenko O."/>
            <person name="Robertson E.K."/>
            <person name="Larsson T."/>
            <person name="Maumus F."/>
            <person name="Osuna-Cruz C.M."/>
            <person name="Vancaester E."/>
            <person name="Stenow R."/>
            <person name="Vandepoele K."/>
            <person name="Ploug H."/>
            <person name="Bruchert V."/>
            <person name="Godhe A."/>
            <person name="Topel M."/>
        </authorList>
    </citation>
    <scope>NUCLEOTIDE SEQUENCE</scope>
    <source>
        <strain evidence="14">R05AC</strain>
    </source>
</reference>
<feature type="transmembrane region" description="Helical" evidence="12">
    <location>
        <begin position="78"/>
        <end position="100"/>
    </location>
</feature>
<comment type="subcellular location">
    <subcellularLocation>
        <location evidence="2">Membrane</location>
        <topology evidence="2">Multi-pass membrane protein</topology>
    </subcellularLocation>
</comment>
<evidence type="ECO:0000313" key="14">
    <source>
        <dbReference type="EMBL" id="KAK1748436.1"/>
    </source>
</evidence>